<gene>
    <name evidence="14" type="primary">RPA1_1</name>
    <name evidence="14" type="ORF">FOZ61_000453</name>
</gene>
<keyword evidence="14" id="KW-0687">Ribonucleoprotein</keyword>
<keyword evidence="3 9" id="KW-0235">DNA replication</keyword>
<dbReference type="GO" id="GO:0006281">
    <property type="term" value="P:DNA repair"/>
    <property type="evidence" value="ECO:0007669"/>
    <property type="project" value="InterPro"/>
</dbReference>
<dbReference type="Proteomes" id="UP000570595">
    <property type="component" value="Unassembled WGS sequence"/>
</dbReference>
<feature type="compositionally biased region" description="Basic and acidic residues" evidence="10">
    <location>
        <begin position="949"/>
        <end position="971"/>
    </location>
</feature>
<evidence type="ECO:0000256" key="10">
    <source>
        <dbReference type="SAM" id="MobiDB-lite"/>
    </source>
</evidence>
<feature type="domain" description="Replication factor A C-terminal" evidence="12">
    <location>
        <begin position="315"/>
        <end position="440"/>
    </location>
</feature>
<dbReference type="SUPFAM" id="SSF50249">
    <property type="entry name" value="Nucleic acid-binding proteins"/>
    <property type="match status" value="3"/>
</dbReference>
<keyword evidence="7 9" id="KW-0238">DNA-binding</keyword>
<name>A0A7J6LZV6_PEROL</name>
<dbReference type="InterPro" id="IPR012340">
    <property type="entry name" value="NA-bd_OB-fold"/>
</dbReference>
<sequence>MTTYFPIREISSYSVRNWTIKARITAKSTVRHFTNARGGGSVFSIDLLDKEGSEIRGSFFNAAAEKFDKMLQKGKVYTFTKGNVKVANKRYSSCNHNYEIVFEEDSQIVEVQDDVDDQIEKIKYTFCPVRELKSKPVPSTVDLLVVIRDHRPAGTVNSKNGAELFRRNVTVCDESGCSVDVTFWNDLVNVVDESVLQTQPVVAMKGVSVRDYGGRSCSTLNSTQIEVNPDLPEAKQLKIWWANTGCSMAFTNLSQQGVSAPGTGGQSMVTKNMTIAEMKDDVKNMDLGGAMHSYEIVGRLQFITTRGRDGNDIPIFYMACDSCNRKMAEGSDGFCQACNRQVNVKARYMLRSQFVDSTDDAYLTCFHDQAHALIGKPVEDFVMAQETGKSAGDELKEHYFEKAWKIRVRAKVETYQGEPRPRITVSSLEPLDPKDHCQRLLTAIYENIGREDDELQKAKIRQSMIGETVPMETAVASSIATTVIIPGKSLSNGDCQLGAKLTPINGKDCSVWYYEPLIRDVPIRNMDRKGHYDEVKNFNSLCFRTILPCTDLQLYRTPQKDGVLEESKPPESISLLREFVSAGGLSSGDKAPLVDLKPRFDAGAVKERPWGDGHDPETGDDILSFEFLGSVEMLTRGKRKEDWSFRFGYSDGVCIDWNSLEFEVPDALLVTEEQDEEMGLWALPEVLCPPWMKGRFAYYTSELLSYDSGHASPNEQGSTRSTGPGSSGQQTPAGGGGRNKMLFARRKRLPSSYRPMPGSLLLPKGMVTPNRKATLSTLAASPVTPGSVTSTTPPFVAQSKAVPKATPVEEGSTPRRNGKPPPVAPAPSVTGPSTPSRTEASMAALKEKLAGFQAKAKAAAAASTHPAQVQARPKQHGIENQKNEGLRPLNTSPWAPPHPPSKAAASTGAFRTPTEWQQRPTPKTPPREVQASGSNSKRPVSPTRHHRAGRTDLDKRRKTDMRSKDSPRARESSPNSEISEPIEREPREVMMAVDLDISPRARLLVRNRRGGEPTISRRRSDVEVAGTMARAAAEAAYSSRTAAPMPSAPFERAGGRNFGKGLRGRER</sequence>
<feature type="compositionally biased region" description="Polar residues" evidence="10">
    <location>
        <begin position="830"/>
        <end position="839"/>
    </location>
</feature>
<dbReference type="Pfam" id="PF16900">
    <property type="entry name" value="REPA_OB_2"/>
    <property type="match status" value="1"/>
</dbReference>
<dbReference type="InterPro" id="IPR004591">
    <property type="entry name" value="Rfa1"/>
</dbReference>
<feature type="compositionally biased region" description="Low complexity" evidence="10">
    <location>
        <begin position="716"/>
        <end position="732"/>
    </location>
</feature>
<evidence type="ECO:0000256" key="5">
    <source>
        <dbReference type="ARBA" id="ARBA00022771"/>
    </source>
</evidence>
<dbReference type="GO" id="GO:0006310">
    <property type="term" value="P:DNA recombination"/>
    <property type="evidence" value="ECO:0007669"/>
    <property type="project" value="InterPro"/>
</dbReference>
<dbReference type="OrthoDB" id="1751331at2759"/>
<evidence type="ECO:0000256" key="9">
    <source>
        <dbReference type="RuleBase" id="RU364130"/>
    </source>
</evidence>
<dbReference type="InterPro" id="IPR004365">
    <property type="entry name" value="NA-bd_OB_tRNA"/>
</dbReference>
<dbReference type="GO" id="GO:0005840">
    <property type="term" value="C:ribosome"/>
    <property type="evidence" value="ECO:0007669"/>
    <property type="project" value="UniProtKB-KW"/>
</dbReference>
<keyword evidence="5 9" id="KW-0863">Zinc-finger</keyword>
<evidence type="ECO:0000313" key="15">
    <source>
        <dbReference type="Proteomes" id="UP000570595"/>
    </source>
</evidence>
<dbReference type="FunFam" id="2.40.50.140:FF:000064">
    <property type="entry name" value="Replication protein A subunit"/>
    <property type="match status" value="1"/>
</dbReference>
<feature type="compositionally biased region" description="Low complexity" evidence="10">
    <location>
        <begin position="856"/>
        <end position="871"/>
    </location>
</feature>
<dbReference type="PANTHER" id="PTHR47165:SF4">
    <property type="entry name" value="OS03G0429900 PROTEIN"/>
    <property type="match status" value="1"/>
</dbReference>
<dbReference type="EMBL" id="JABAHT010000108">
    <property type="protein sequence ID" value="KAF4664828.1"/>
    <property type="molecule type" value="Genomic_DNA"/>
</dbReference>
<evidence type="ECO:0000256" key="2">
    <source>
        <dbReference type="ARBA" id="ARBA00005690"/>
    </source>
</evidence>
<feature type="region of interest" description="Disordered" evidence="10">
    <location>
        <begin position="778"/>
        <end position="839"/>
    </location>
</feature>
<keyword evidence="14" id="KW-0689">Ribosomal protein</keyword>
<evidence type="ECO:0000259" key="12">
    <source>
        <dbReference type="Pfam" id="PF08646"/>
    </source>
</evidence>
<reference evidence="14 15" key="1">
    <citation type="submission" date="2020-04" db="EMBL/GenBank/DDBJ databases">
        <title>Perkinsus olseni comparative genomics.</title>
        <authorList>
            <person name="Bogema D.R."/>
        </authorList>
    </citation>
    <scope>NUCLEOTIDE SEQUENCE [LARGE SCALE GENOMIC DNA]</scope>
    <source>
        <strain evidence="14">ATCC PRA-179</strain>
    </source>
</reference>
<evidence type="ECO:0000259" key="13">
    <source>
        <dbReference type="Pfam" id="PF16900"/>
    </source>
</evidence>
<dbReference type="FunFam" id="2.40.50.140:FF:000041">
    <property type="entry name" value="Replication protein A subunit"/>
    <property type="match status" value="1"/>
</dbReference>
<proteinExistence type="inferred from homology"/>
<dbReference type="Pfam" id="PF01336">
    <property type="entry name" value="tRNA_anti-codon"/>
    <property type="match status" value="1"/>
</dbReference>
<feature type="compositionally biased region" description="Low complexity" evidence="10">
    <location>
        <begin position="781"/>
        <end position="796"/>
    </location>
</feature>
<dbReference type="NCBIfam" id="TIGR00617">
    <property type="entry name" value="rpa1"/>
    <property type="match status" value="1"/>
</dbReference>
<feature type="domain" description="Replication protein A OB" evidence="13">
    <location>
        <begin position="130"/>
        <end position="228"/>
    </location>
</feature>
<dbReference type="GO" id="GO:0006260">
    <property type="term" value="P:DNA replication"/>
    <property type="evidence" value="ECO:0007669"/>
    <property type="project" value="UniProtKB-KW"/>
</dbReference>
<dbReference type="GO" id="GO:0005634">
    <property type="term" value="C:nucleus"/>
    <property type="evidence" value="ECO:0007669"/>
    <property type="project" value="UniProtKB-SubCell"/>
</dbReference>
<dbReference type="CDD" id="cd04475">
    <property type="entry name" value="RPA1_DBD_B"/>
    <property type="match status" value="1"/>
</dbReference>
<evidence type="ECO:0000256" key="8">
    <source>
        <dbReference type="ARBA" id="ARBA00023242"/>
    </source>
</evidence>
<keyword evidence="8 9" id="KW-0539">Nucleus</keyword>
<dbReference type="InterPro" id="IPR031657">
    <property type="entry name" value="REPA_OB_2"/>
</dbReference>
<evidence type="ECO:0000313" key="14">
    <source>
        <dbReference type="EMBL" id="KAF4664828.1"/>
    </source>
</evidence>
<feature type="region of interest" description="Disordered" evidence="10">
    <location>
        <begin position="856"/>
        <end position="987"/>
    </location>
</feature>
<feature type="domain" description="OB" evidence="11">
    <location>
        <begin position="18"/>
        <end position="101"/>
    </location>
</feature>
<comment type="subcellular location">
    <subcellularLocation>
        <location evidence="1 9">Nucleus</location>
    </subcellularLocation>
</comment>
<comment type="similarity">
    <text evidence="2 9">Belongs to the replication factor A protein 1 family.</text>
</comment>
<evidence type="ECO:0000256" key="1">
    <source>
        <dbReference type="ARBA" id="ARBA00004123"/>
    </source>
</evidence>
<evidence type="ECO:0000256" key="4">
    <source>
        <dbReference type="ARBA" id="ARBA00022723"/>
    </source>
</evidence>
<feature type="region of interest" description="Disordered" evidence="10">
    <location>
        <begin position="1040"/>
        <end position="1067"/>
    </location>
</feature>
<dbReference type="Gene3D" id="2.40.50.140">
    <property type="entry name" value="Nucleic acid-binding proteins"/>
    <property type="match status" value="3"/>
</dbReference>
<feature type="compositionally biased region" description="Basic and acidic residues" evidence="10">
    <location>
        <begin position="876"/>
        <end position="885"/>
    </location>
</feature>
<keyword evidence="6 9" id="KW-0862">Zinc</keyword>
<protein>
    <recommendedName>
        <fullName evidence="9">Replication protein A subunit</fullName>
    </recommendedName>
</protein>
<keyword evidence="4 9" id="KW-0479">Metal-binding</keyword>
<dbReference type="InterPro" id="IPR013955">
    <property type="entry name" value="Rep_factor-A_C"/>
</dbReference>
<accession>A0A7J6LZV6</accession>
<dbReference type="CDD" id="cd04476">
    <property type="entry name" value="RPA1_DBD_C"/>
    <property type="match status" value="1"/>
</dbReference>
<dbReference type="PANTHER" id="PTHR47165">
    <property type="entry name" value="OS03G0429900 PROTEIN"/>
    <property type="match status" value="1"/>
</dbReference>
<comment type="caution">
    <text evidence="14">The sequence shown here is derived from an EMBL/GenBank/DDBJ whole genome shotgun (WGS) entry which is preliminary data.</text>
</comment>
<dbReference type="GO" id="GO:0008270">
    <property type="term" value="F:zinc ion binding"/>
    <property type="evidence" value="ECO:0007669"/>
    <property type="project" value="UniProtKB-KW"/>
</dbReference>
<evidence type="ECO:0000256" key="7">
    <source>
        <dbReference type="ARBA" id="ARBA00023125"/>
    </source>
</evidence>
<organism evidence="14 15">
    <name type="scientific">Perkinsus olseni</name>
    <name type="common">Perkinsus atlanticus</name>
    <dbReference type="NCBI Taxonomy" id="32597"/>
    <lineage>
        <taxon>Eukaryota</taxon>
        <taxon>Sar</taxon>
        <taxon>Alveolata</taxon>
        <taxon>Perkinsozoa</taxon>
        <taxon>Perkinsea</taxon>
        <taxon>Perkinsida</taxon>
        <taxon>Perkinsidae</taxon>
        <taxon>Perkinsus</taxon>
    </lineage>
</organism>
<evidence type="ECO:0000256" key="6">
    <source>
        <dbReference type="ARBA" id="ARBA00022833"/>
    </source>
</evidence>
<dbReference type="GO" id="GO:0003677">
    <property type="term" value="F:DNA binding"/>
    <property type="evidence" value="ECO:0007669"/>
    <property type="project" value="UniProtKB-KW"/>
</dbReference>
<evidence type="ECO:0000259" key="11">
    <source>
        <dbReference type="Pfam" id="PF01336"/>
    </source>
</evidence>
<dbReference type="CDD" id="cd04474">
    <property type="entry name" value="RPA1_DBD_A"/>
    <property type="match status" value="1"/>
</dbReference>
<dbReference type="AlphaFoldDB" id="A0A7J6LZV6"/>
<dbReference type="Pfam" id="PF08646">
    <property type="entry name" value="Rep_fac-A_C"/>
    <property type="match status" value="1"/>
</dbReference>
<feature type="region of interest" description="Disordered" evidence="10">
    <location>
        <begin position="709"/>
        <end position="739"/>
    </location>
</feature>
<evidence type="ECO:0000256" key="3">
    <source>
        <dbReference type="ARBA" id="ARBA00022705"/>
    </source>
</evidence>
<dbReference type="InterPro" id="IPR047192">
    <property type="entry name" value="Euk_RPA1_DBD_C"/>
</dbReference>